<dbReference type="GO" id="GO:0000162">
    <property type="term" value="P:L-tryptophan biosynthetic process"/>
    <property type="evidence" value="ECO:0007669"/>
    <property type="project" value="UniProtKB-UniPathway"/>
</dbReference>
<feature type="compositionally biased region" description="Low complexity" evidence="9">
    <location>
        <begin position="93"/>
        <end position="127"/>
    </location>
</feature>
<evidence type="ECO:0000313" key="12">
    <source>
        <dbReference type="EMBL" id="CAE0490707.1"/>
    </source>
</evidence>
<evidence type="ECO:0000256" key="5">
    <source>
        <dbReference type="ARBA" id="ARBA00022605"/>
    </source>
</evidence>
<dbReference type="PANTHER" id="PTHR11236:SF9">
    <property type="entry name" value="ANTHRANILATE SYNTHASE COMPONENT 1"/>
    <property type="match status" value="1"/>
</dbReference>
<feature type="domain" description="Chorismate-utilising enzyme C-terminal" evidence="10">
    <location>
        <begin position="383"/>
        <end position="661"/>
    </location>
</feature>
<proteinExistence type="inferred from homology"/>
<dbReference type="NCBIfam" id="TIGR00564">
    <property type="entry name" value="trpE_most"/>
    <property type="match status" value="1"/>
</dbReference>
<dbReference type="GO" id="GO:0004049">
    <property type="term" value="F:anthranilate synthase activity"/>
    <property type="evidence" value="ECO:0007669"/>
    <property type="project" value="UniProtKB-EC"/>
</dbReference>
<protein>
    <recommendedName>
        <fullName evidence="4">anthranilate synthase</fullName>
        <ecNumber evidence="4">4.1.3.27</ecNumber>
    </recommendedName>
</protein>
<evidence type="ECO:0000259" key="10">
    <source>
        <dbReference type="Pfam" id="PF00425"/>
    </source>
</evidence>
<organism evidence="12">
    <name type="scientific">Dunaliella tertiolecta</name>
    <name type="common">Green alga</name>
    <dbReference type="NCBI Taxonomy" id="3047"/>
    <lineage>
        <taxon>Eukaryota</taxon>
        <taxon>Viridiplantae</taxon>
        <taxon>Chlorophyta</taxon>
        <taxon>core chlorophytes</taxon>
        <taxon>Chlorophyceae</taxon>
        <taxon>CS clade</taxon>
        <taxon>Chlamydomonadales</taxon>
        <taxon>Dunaliellaceae</taxon>
        <taxon>Dunaliella</taxon>
    </lineage>
</organism>
<keyword evidence="8" id="KW-0456">Lyase</keyword>
<dbReference type="EC" id="4.1.3.27" evidence="4"/>
<evidence type="ECO:0000256" key="9">
    <source>
        <dbReference type="SAM" id="MobiDB-lite"/>
    </source>
</evidence>
<sequence length="680" mass="72491">MAHFLSAPGHATPSLGACIPTQRLHSCPVVPRRLLHNAHPARHVVHCSALVHSGSNQSTPVASATAASTSQPCSASWCPPLPKSSSRPRRQGPTTTPAAAASPSAAATAAPAAPETAAAEADAPSSSGRLATPSGRGDAADFASFVAVARSPGSPNIIPLVQRLFSDQLTPVLAYRSLVKEDDFGAPSFLFESVVNGDQQGRYSFVGAMPALEVVATKSRVVVMDHEAGTRCVTEEADPMQVPERISRSWRPAQLDGVPSVFTGGFVGYAGYDTVRYVYSGKLPFERAPTDDRSLPDLQLALYNDVVVFDQATKIAYAISWVHIHEGSQGSDAALQQAYDTGCSRLNHLVTLLSSPPPTMSNGKVGLSLSQKPSSPGTSNISKEAFMEAVSIAKEHILAGDIFQLVLSQRFERRTFAEPFEVYRALRVVNPSPYMVYMQSRGAIIVSSSPEILCRVDGSRVVTNRPLAGTRRRGRNAEEDTSLERELLADEKECAEHVMLVDLGRNDVGKVSVSGSVSVDKLMEVERYSHVMHISSTVTGRLLPELDAWDALRAALPAGTVSGAPKVRAMQIIDDLEVAKRGPYGGGVGHVSFSGSMDIALGLRTMVVPTMRDDTMFKYNRGGSSIAPAQARKEWVMHLQAGAGLVADSVPEAEFEETVNKAAALGRAIDLAEQAFVDGQ</sequence>
<dbReference type="Pfam" id="PF04715">
    <property type="entry name" value="Anth_synt_I_N"/>
    <property type="match status" value="1"/>
</dbReference>
<feature type="domain" description="Anthranilate synthase component I N-terminal" evidence="11">
    <location>
        <begin position="167"/>
        <end position="314"/>
    </location>
</feature>
<dbReference type="InterPro" id="IPR005801">
    <property type="entry name" value="ADC_synthase"/>
</dbReference>
<evidence type="ECO:0000256" key="4">
    <source>
        <dbReference type="ARBA" id="ARBA00012266"/>
    </source>
</evidence>
<dbReference type="FunFam" id="3.60.120.10:FF:000003">
    <property type="entry name" value="Anthranilate synthase component 1"/>
    <property type="match status" value="1"/>
</dbReference>
<evidence type="ECO:0000256" key="3">
    <source>
        <dbReference type="ARBA" id="ARBA00011653"/>
    </source>
</evidence>
<dbReference type="PRINTS" id="PR00095">
    <property type="entry name" value="ANTSNTHASEI"/>
</dbReference>
<name>A0A7S3QR94_DUNTE</name>
<dbReference type="InterPro" id="IPR005256">
    <property type="entry name" value="Anth_synth_I_PabB"/>
</dbReference>
<dbReference type="Pfam" id="PF00425">
    <property type="entry name" value="Chorismate_bind"/>
    <property type="match status" value="1"/>
</dbReference>
<dbReference type="InterPro" id="IPR019999">
    <property type="entry name" value="Anth_synth_I-like"/>
</dbReference>
<comment type="similarity">
    <text evidence="2">Belongs to the anthranilate synthase component I family.</text>
</comment>
<dbReference type="SUPFAM" id="SSF56322">
    <property type="entry name" value="ADC synthase"/>
    <property type="match status" value="1"/>
</dbReference>
<comment type="pathway">
    <text evidence="1">Amino-acid biosynthesis; L-tryptophan biosynthesis; L-tryptophan from chorismate: step 1/5.</text>
</comment>
<evidence type="ECO:0000256" key="6">
    <source>
        <dbReference type="ARBA" id="ARBA00022822"/>
    </source>
</evidence>
<dbReference type="InterPro" id="IPR006805">
    <property type="entry name" value="Anth_synth_I_N"/>
</dbReference>
<evidence type="ECO:0000259" key="11">
    <source>
        <dbReference type="Pfam" id="PF04715"/>
    </source>
</evidence>
<dbReference type="EMBL" id="HBIP01010360">
    <property type="protein sequence ID" value="CAE0490707.1"/>
    <property type="molecule type" value="Transcribed_RNA"/>
</dbReference>
<dbReference type="PANTHER" id="PTHR11236">
    <property type="entry name" value="AMINOBENZOATE/ANTHRANILATE SYNTHASE"/>
    <property type="match status" value="1"/>
</dbReference>
<keyword evidence="7" id="KW-0057">Aromatic amino acid biosynthesis</keyword>
<evidence type="ECO:0000256" key="1">
    <source>
        <dbReference type="ARBA" id="ARBA00004873"/>
    </source>
</evidence>
<feature type="region of interest" description="Disordered" evidence="9">
    <location>
        <begin position="55"/>
        <end position="135"/>
    </location>
</feature>
<accession>A0A7S3QR94</accession>
<reference evidence="12" key="1">
    <citation type="submission" date="2021-01" db="EMBL/GenBank/DDBJ databases">
        <authorList>
            <person name="Corre E."/>
            <person name="Pelletier E."/>
            <person name="Niang G."/>
            <person name="Scheremetjew M."/>
            <person name="Finn R."/>
            <person name="Kale V."/>
            <person name="Holt S."/>
            <person name="Cochrane G."/>
            <person name="Meng A."/>
            <person name="Brown T."/>
            <person name="Cohen L."/>
        </authorList>
    </citation>
    <scope>NUCLEOTIDE SEQUENCE</scope>
    <source>
        <strain evidence="12">CCMP1320</strain>
    </source>
</reference>
<evidence type="ECO:0000256" key="2">
    <source>
        <dbReference type="ARBA" id="ARBA00009562"/>
    </source>
</evidence>
<keyword evidence="5" id="KW-0028">Amino-acid biosynthesis</keyword>
<dbReference type="Gene3D" id="3.60.120.10">
    <property type="entry name" value="Anthranilate synthase"/>
    <property type="match status" value="1"/>
</dbReference>
<dbReference type="AlphaFoldDB" id="A0A7S3QR94"/>
<dbReference type="InterPro" id="IPR015890">
    <property type="entry name" value="Chorismate_C"/>
</dbReference>
<evidence type="ECO:0000256" key="7">
    <source>
        <dbReference type="ARBA" id="ARBA00023141"/>
    </source>
</evidence>
<dbReference type="UniPathway" id="UPA00035">
    <property type="reaction ID" value="UER00040"/>
</dbReference>
<comment type="subunit">
    <text evidence="3">Heterotetramer consisting of two non-identical subunits: a beta subunit and a large alpha subunit.</text>
</comment>
<evidence type="ECO:0000256" key="8">
    <source>
        <dbReference type="ARBA" id="ARBA00023239"/>
    </source>
</evidence>
<gene>
    <name evidence="12" type="ORF">DTER00134_LOCUS5780</name>
</gene>
<keyword evidence="6" id="KW-0822">Tryptophan biosynthesis</keyword>
<feature type="compositionally biased region" description="Low complexity" evidence="9">
    <location>
        <begin position="57"/>
        <end position="76"/>
    </location>
</feature>